<sequence>MDYDGRLSFKTDRWLDPVCRKEPQGRVGEKLLSLNVAMCWLRVVDQVRGPSWIVWYWCCLVAGVGVGIATFQASHDGRWEWM</sequence>
<dbReference type="GeneID" id="37052955"/>
<evidence type="ECO:0000313" key="3">
    <source>
        <dbReference type="Proteomes" id="UP000246171"/>
    </source>
</evidence>
<feature type="transmembrane region" description="Helical" evidence="1">
    <location>
        <begin position="54"/>
        <end position="73"/>
    </location>
</feature>
<dbReference type="RefSeq" id="XP_025389126.1">
    <property type="nucleotide sequence ID" value="XM_025530993.1"/>
</dbReference>
<keyword evidence="1" id="KW-1133">Transmembrane helix</keyword>
<dbReference type="VEuPathDB" id="FungiDB:BO83DRAFT_377439"/>
<dbReference type="Proteomes" id="UP000246171">
    <property type="component" value="Unassembled WGS sequence"/>
</dbReference>
<accession>A0A317VMK8</accession>
<keyword evidence="3" id="KW-1185">Reference proteome</keyword>
<dbReference type="EMBL" id="MSFU01000009">
    <property type="protein sequence ID" value="PWY75596.1"/>
    <property type="molecule type" value="Genomic_DNA"/>
</dbReference>
<protein>
    <submittedName>
        <fullName evidence="2">Uncharacterized protein</fullName>
    </submittedName>
</protein>
<keyword evidence="1" id="KW-0472">Membrane</keyword>
<organism evidence="2 3">
    <name type="scientific">Aspergillus eucalypticola (strain CBS 122712 / IBT 29274)</name>
    <dbReference type="NCBI Taxonomy" id="1448314"/>
    <lineage>
        <taxon>Eukaryota</taxon>
        <taxon>Fungi</taxon>
        <taxon>Dikarya</taxon>
        <taxon>Ascomycota</taxon>
        <taxon>Pezizomycotina</taxon>
        <taxon>Eurotiomycetes</taxon>
        <taxon>Eurotiomycetidae</taxon>
        <taxon>Eurotiales</taxon>
        <taxon>Aspergillaceae</taxon>
        <taxon>Aspergillus</taxon>
        <taxon>Aspergillus subgen. Circumdati</taxon>
    </lineage>
</organism>
<proteinExistence type="predicted"/>
<name>A0A317VMK8_ASPEC</name>
<evidence type="ECO:0000313" key="2">
    <source>
        <dbReference type="EMBL" id="PWY75596.1"/>
    </source>
</evidence>
<comment type="caution">
    <text evidence="2">The sequence shown here is derived from an EMBL/GenBank/DDBJ whole genome shotgun (WGS) entry which is preliminary data.</text>
</comment>
<gene>
    <name evidence="2" type="ORF">BO83DRAFT_377439</name>
</gene>
<evidence type="ECO:0000256" key="1">
    <source>
        <dbReference type="SAM" id="Phobius"/>
    </source>
</evidence>
<reference evidence="2" key="1">
    <citation type="submission" date="2016-12" db="EMBL/GenBank/DDBJ databases">
        <title>The genomes of Aspergillus section Nigri reveals drivers in fungal speciation.</title>
        <authorList>
            <consortium name="DOE Joint Genome Institute"/>
            <person name="Vesth T.C."/>
            <person name="Nybo J."/>
            <person name="Theobald S."/>
            <person name="Brandl J."/>
            <person name="Frisvad J.C."/>
            <person name="Nielsen K.F."/>
            <person name="Lyhne E.K."/>
            <person name="Kogle M.E."/>
            <person name="Kuo A."/>
            <person name="Riley R."/>
            <person name="Clum A."/>
            <person name="Nolan M."/>
            <person name="Lipzen A."/>
            <person name="Salamov A."/>
            <person name="Henrissat B."/>
            <person name="Wiebenga A."/>
            <person name="De vries R.P."/>
            <person name="Grigoriev I.V."/>
            <person name="Mortensen U.H."/>
            <person name="Andersen M.R."/>
            <person name="Baker S.E."/>
        </authorList>
    </citation>
    <scope>NUCLEOTIDE SEQUENCE</scope>
    <source>
        <strain evidence="2">CBS 122712</strain>
    </source>
</reference>
<keyword evidence="1" id="KW-0812">Transmembrane</keyword>
<dbReference type="AlphaFoldDB" id="A0A317VMK8"/>